<dbReference type="GO" id="GO:0043758">
    <property type="term" value="F:acetate-CoA ligase (ADP-forming) activity"/>
    <property type="evidence" value="ECO:0007669"/>
    <property type="project" value="UniProtKB-EC"/>
</dbReference>
<evidence type="ECO:0000313" key="9">
    <source>
        <dbReference type="Proteomes" id="UP000245657"/>
    </source>
</evidence>
<dbReference type="EC" id="6.2.1.13" evidence="2"/>
<dbReference type="SUPFAM" id="SSF52210">
    <property type="entry name" value="Succinyl-CoA synthetase domains"/>
    <property type="match status" value="2"/>
</dbReference>
<dbReference type="RefSeq" id="WP_109967120.1">
    <property type="nucleotide sequence ID" value="NZ_CP176093.1"/>
</dbReference>
<evidence type="ECO:0000256" key="3">
    <source>
        <dbReference type="ARBA" id="ARBA00022598"/>
    </source>
</evidence>
<dbReference type="OrthoDB" id="18103at2157"/>
<dbReference type="InterPro" id="IPR036291">
    <property type="entry name" value="NAD(P)-bd_dom_sf"/>
</dbReference>
<keyword evidence="9" id="KW-1185">Reference proteome</keyword>
<dbReference type="SMART" id="SM00881">
    <property type="entry name" value="CoA_binding"/>
    <property type="match status" value="1"/>
</dbReference>
<dbReference type="GO" id="GO:0046872">
    <property type="term" value="F:metal ion binding"/>
    <property type="evidence" value="ECO:0007669"/>
    <property type="project" value="InterPro"/>
</dbReference>
<evidence type="ECO:0000313" key="8">
    <source>
        <dbReference type="EMBL" id="PWR73840.1"/>
    </source>
</evidence>
<dbReference type="Gene3D" id="3.40.50.261">
    <property type="entry name" value="Succinyl-CoA synthetase domains"/>
    <property type="match status" value="2"/>
</dbReference>
<dbReference type="PROSITE" id="PS50975">
    <property type="entry name" value="ATP_GRASP"/>
    <property type="match status" value="1"/>
</dbReference>
<dbReference type="Gene3D" id="3.30.470.20">
    <property type="entry name" value="ATP-grasp fold, B domain"/>
    <property type="match status" value="1"/>
</dbReference>
<evidence type="ECO:0000256" key="2">
    <source>
        <dbReference type="ARBA" id="ARBA00012957"/>
    </source>
</evidence>
<proteinExistence type="predicted"/>
<dbReference type="Pfam" id="PF13380">
    <property type="entry name" value="CoA_binding_2"/>
    <property type="match status" value="1"/>
</dbReference>
<comment type="catalytic activity">
    <reaction evidence="1">
        <text>acetate + ATP + CoA = acetyl-CoA + ADP + phosphate</text>
        <dbReference type="Rhea" id="RHEA:15081"/>
        <dbReference type="ChEBI" id="CHEBI:30089"/>
        <dbReference type="ChEBI" id="CHEBI:30616"/>
        <dbReference type="ChEBI" id="CHEBI:43474"/>
        <dbReference type="ChEBI" id="CHEBI:57287"/>
        <dbReference type="ChEBI" id="CHEBI:57288"/>
        <dbReference type="ChEBI" id="CHEBI:456216"/>
        <dbReference type="EC" id="6.2.1.13"/>
    </reaction>
</comment>
<protein>
    <recommendedName>
        <fullName evidence="2">acetate--CoA ligase (ADP-forming)</fullName>
        <ecNumber evidence="2">6.2.1.13</ecNumber>
    </recommendedName>
</protein>
<organism evidence="8 9">
    <name type="scientific">Methanospirillum lacunae</name>
    <dbReference type="NCBI Taxonomy" id="668570"/>
    <lineage>
        <taxon>Archaea</taxon>
        <taxon>Methanobacteriati</taxon>
        <taxon>Methanobacteriota</taxon>
        <taxon>Stenosarchaea group</taxon>
        <taxon>Methanomicrobia</taxon>
        <taxon>Methanomicrobiales</taxon>
        <taxon>Methanospirillaceae</taxon>
        <taxon>Methanospirillum</taxon>
    </lineage>
</organism>
<dbReference type="SUPFAM" id="SSF56059">
    <property type="entry name" value="Glutathione synthetase ATP-binding domain-like"/>
    <property type="match status" value="1"/>
</dbReference>
<dbReference type="InterPro" id="IPR003781">
    <property type="entry name" value="CoA-bd"/>
</dbReference>
<dbReference type="InterPro" id="IPR013815">
    <property type="entry name" value="ATP_grasp_subdomain_1"/>
</dbReference>
<feature type="domain" description="ATP-grasp" evidence="7">
    <location>
        <begin position="12"/>
        <end position="48"/>
    </location>
</feature>
<evidence type="ECO:0000256" key="5">
    <source>
        <dbReference type="ARBA" id="ARBA00022840"/>
    </source>
</evidence>
<reference evidence="8 9" key="1">
    <citation type="submission" date="2018-05" db="EMBL/GenBank/DDBJ databases">
        <title>Draft genome of Methanospirillum lacunae Ki8-1.</title>
        <authorList>
            <person name="Dueholm M.S."/>
            <person name="Nielsen P.H."/>
            <person name="Bakmann L.F."/>
            <person name="Otzen D.E."/>
        </authorList>
    </citation>
    <scope>NUCLEOTIDE SEQUENCE [LARGE SCALE GENOMIC DNA]</scope>
    <source>
        <strain evidence="8 9">Ki8-1</strain>
    </source>
</reference>
<sequence length="688" mass="75686">MAEWMLSESEGYDLLNKYGIPTPKYRIVTRAEDAGEAAEAIGFPVVMKIISPQIIHKSDAGGVIVGVGTKEAAQSAFNQIVSGARAYNPQAEITGVIVENQAFPGLELIIGGKTDPTFGKVITFGVGGTLVELMKDVTLRILPIDEQEIREMVKEINSYPLITGYRGSKPKDEEVLIQIIKNICKMFQDQTELREFDVNPIRLYDSGACAVDARVIMDDNIQLLESDTRMEVPIDYFKPKSVAVIGASDEKSKMGYAVMHNLLHFPGKVYPINNKRDSIQGLQAFPSILDVPEETVDLAVITVPARHVPGVMEECGKKGVKIAVVITAGFKEMSEEGHMLEDRIVQIAHKYGTRIVGPNCLGLIIPPIGLDTTYVAQSPNPGNIAFISQSGAIVNTVVDFSLTKDIGFSMVVSVGNQADLNFFDYLRAAAADPSTDVIITYIEQIKNGKAFMEVVSEVTRHKPVVALKAGSSARGQAAAASHTGSLSGSYDVYMEAFRKSGVLVVHTLTGAFHAAEMLSHPKRYPKGRRAIVVTNAGGFAVLSSDYAERYGIKLIDLPDYLIKEMNEFLPEFWNKGNPIDLLGDASEERFRKTFEVLAKNDALWDMCFIVGFPNNILSSEQMANQILKFSSSTDKRLIPTLLGGESMNRGRKILHAHNIPSFEELDFTYRVVGRLLWQMYRVKAQGLY</sequence>
<evidence type="ECO:0000259" key="7">
    <source>
        <dbReference type="PROSITE" id="PS50975"/>
    </source>
</evidence>
<name>A0A2V2N5G3_9EURY</name>
<dbReference type="InterPro" id="IPR016102">
    <property type="entry name" value="Succinyl-CoA_synth-like"/>
</dbReference>
<dbReference type="InterPro" id="IPR043938">
    <property type="entry name" value="Ligase_CoA_dom"/>
</dbReference>
<accession>A0A2V2N5G3</accession>
<dbReference type="InterPro" id="IPR051538">
    <property type="entry name" value="Acyl-CoA_Synth/Transferase"/>
</dbReference>
<dbReference type="Pfam" id="PF13607">
    <property type="entry name" value="Succ_CoA_lig"/>
    <property type="match status" value="1"/>
</dbReference>
<dbReference type="PANTHER" id="PTHR43334:SF1">
    <property type="entry name" value="3-HYDROXYPROPIONATE--COA LIGASE [ADP-FORMING]"/>
    <property type="match status" value="1"/>
</dbReference>
<keyword evidence="4 6" id="KW-0547">Nucleotide-binding</keyword>
<dbReference type="AlphaFoldDB" id="A0A2V2N5G3"/>
<dbReference type="SUPFAM" id="SSF51735">
    <property type="entry name" value="NAD(P)-binding Rossmann-fold domains"/>
    <property type="match status" value="1"/>
</dbReference>
<dbReference type="Pfam" id="PF13549">
    <property type="entry name" value="ATP-grasp_5"/>
    <property type="match status" value="1"/>
</dbReference>
<dbReference type="Proteomes" id="UP000245657">
    <property type="component" value="Unassembled WGS sequence"/>
</dbReference>
<comment type="caution">
    <text evidence="8">The sequence shown here is derived from an EMBL/GenBank/DDBJ whole genome shotgun (WGS) entry which is preliminary data.</text>
</comment>
<dbReference type="PANTHER" id="PTHR43334">
    <property type="entry name" value="ACETATE--COA LIGASE [ADP-FORMING]"/>
    <property type="match status" value="1"/>
</dbReference>
<evidence type="ECO:0000256" key="6">
    <source>
        <dbReference type="PROSITE-ProRule" id="PRU00409"/>
    </source>
</evidence>
<dbReference type="Pfam" id="PF19045">
    <property type="entry name" value="Ligase_CoA_2"/>
    <property type="match status" value="1"/>
</dbReference>
<dbReference type="InterPro" id="IPR032875">
    <property type="entry name" value="Succ_CoA_lig_flav_dom"/>
</dbReference>
<keyword evidence="3" id="KW-0436">Ligase</keyword>
<dbReference type="Gene3D" id="3.40.50.720">
    <property type="entry name" value="NAD(P)-binding Rossmann-like Domain"/>
    <property type="match status" value="1"/>
</dbReference>
<keyword evidence="5 6" id="KW-0067">ATP-binding</keyword>
<evidence type="ECO:0000256" key="4">
    <source>
        <dbReference type="ARBA" id="ARBA00022741"/>
    </source>
</evidence>
<gene>
    <name evidence="8" type="ORF">DK846_01330</name>
</gene>
<dbReference type="GO" id="GO:0005524">
    <property type="term" value="F:ATP binding"/>
    <property type="evidence" value="ECO:0007669"/>
    <property type="project" value="UniProtKB-UniRule"/>
</dbReference>
<dbReference type="FunFam" id="3.30.1490.20:FF:000020">
    <property type="entry name" value="Protein lysine acetyltransferase"/>
    <property type="match status" value="1"/>
</dbReference>
<dbReference type="GeneID" id="97549170"/>
<dbReference type="EMBL" id="QGMY01000002">
    <property type="protein sequence ID" value="PWR73840.1"/>
    <property type="molecule type" value="Genomic_DNA"/>
</dbReference>
<dbReference type="InterPro" id="IPR011761">
    <property type="entry name" value="ATP-grasp"/>
</dbReference>
<dbReference type="Gene3D" id="3.30.1490.20">
    <property type="entry name" value="ATP-grasp fold, A domain"/>
    <property type="match status" value="1"/>
</dbReference>
<evidence type="ECO:0000256" key="1">
    <source>
        <dbReference type="ARBA" id="ARBA00001619"/>
    </source>
</evidence>